<dbReference type="PROSITE" id="PS51406">
    <property type="entry name" value="FIBRINOGEN_C_2"/>
    <property type="match status" value="1"/>
</dbReference>
<evidence type="ECO:0000313" key="9">
    <source>
        <dbReference type="Ensembl" id="ENSHHUP00000052260.1"/>
    </source>
</evidence>
<dbReference type="PANTHER" id="PTHR16135">
    <property type="entry name" value="REPRESSOR OF YIELD OF DENV PROTEIN"/>
    <property type="match status" value="1"/>
</dbReference>
<dbReference type="STRING" id="62062.ENSHHUP00000052260"/>
<dbReference type="InterPro" id="IPR036056">
    <property type="entry name" value="Fibrinogen-like_C"/>
</dbReference>
<dbReference type="Pfam" id="PF00147">
    <property type="entry name" value="Fibrinogen_C"/>
    <property type="match status" value="1"/>
</dbReference>
<dbReference type="InterPro" id="IPR014716">
    <property type="entry name" value="Fibrinogen_a/b/g_C_1"/>
</dbReference>
<protein>
    <submittedName>
        <fullName evidence="9">Shiftless antiviral inhibitor of ribosomal frameshifting</fullName>
    </submittedName>
</protein>
<evidence type="ECO:0000259" key="8">
    <source>
        <dbReference type="PROSITE" id="PS51406"/>
    </source>
</evidence>
<comment type="similarity">
    <text evidence="3">Belongs to the SHFL family.</text>
</comment>
<dbReference type="AlphaFoldDB" id="A0A4W5NSJ0"/>
<dbReference type="Ensembl" id="ENSHHUT00000054099.1">
    <property type="protein sequence ID" value="ENSHHUP00000052260.1"/>
    <property type="gene ID" value="ENSHHUG00000031437.1"/>
</dbReference>
<dbReference type="Proteomes" id="UP000314982">
    <property type="component" value="Unassembled WGS sequence"/>
</dbReference>
<dbReference type="GO" id="GO:0005634">
    <property type="term" value="C:nucleus"/>
    <property type="evidence" value="ECO:0007669"/>
    <property type="project" value="UniProtKB-SubCell"/>
</dbReference>
<comment type="subcellular location">
    <subcellularLocation>
        <location evidence="2">Cytoplasm</location>
        <location evidence="2">P-body</location>
    </subcellularLocation>
    <subcellularLocation>
        <location evidence="1">Nucleus</location>
    </subcellularLocation>
</comment>
<name>A0A4W5NSJ0_9TELE</name>
<feature type="domain" description="Fibrinogen C-terminal" evidence="8">
    <location>
        <begin position="61"/>
        <end position="247"/>
    </location>
</feature>
<evidence type="ECO:0000256" key="7">
    <source>
        <dbReference type="SAM" id="MobiDB-lite"/>
    </source>
</evidence>
<keyword evidence="10" id="KW-1185">Reference proteome</keyword>
<feature type="compositionally biased region" description="Basic and acidic residues" evidence="7">
    <location>
        <begin position="522"/>
        <end position="538"/>
    </location>
</feature>
<feature type="region of interest" description="Disordered" evidence="7">
    <location>
        <begin position="317"/>
        <end position="340"/>
    </location>
</feature>
<dbReference type="SMART" id="SM00186">
    <property type="entry name" value="FBG"/>
    <property type="match status" value="1"/>
</dbReference>
<dbReference type="CDD" id="cd00087">
    <property type="entry name" value="FReD"/>
    <property type="match status" value="1"/>
</dbReference>
<feature type="compositionally biased region" description="Basic residues" evidence="7">
    <location>
        <begin position="495"/>
        <end position="506"/>
    </location>
</feature>
<sequence>MFFKWYETELPKNFPPFQRYSQSEEGSQLLTTSIRSFYPIREKMKALDVLILLLPVAVNTLPYDIMPVDCADVYRRGFGHSGMYTIYPAGATSPIQVYCDMGCEDQPEGGKWTVIQKRKDGTVNFYRGWDQYKSGFGQASGEYWLGLENIHLLTQRKKYELRVDLEDFEGAKVHVQYSSFSVDSEHEGYKLHLSGFKDGGAGKSMDEHNGQKFSTFDKDQDTYASNCAKSYLGGWWYGECHSVNPNGLEKSVRRFRETFHGKIAVEKATLLMRRYANNHQMVTWAVILKKGNELDEEDRKCLQTDQAVKNVVQRLTAEDREPQVPPAQQPRGCRQPEDDNDIKELGERLRVLPLTEKNKRMFDNAQRHLTPSVLHQFACQTCDKDWWRWVPHRKRVSRCHLCKKKYDPVPYDKMWGIGEFCCTKCTRSFRGFGRMDLGSPCYSCRTLVIPTEILPPRKGGVGVVGPRKPIPHSCLAEDCYNRQEPHVPGTECVHPRSRQRNRKPRKGQSQLHPHQLRLHRQHLPEPRKPGEPVRPHHG</sequence>
<evidence type="ECO:0000256" key="5">
    <source>
        <dbReference type="ARBA" id="ARBA00022884"/>
    </source>
</evidence>
<dbReference type="SUPFAM" id="SSF56496">
    <property type="entry name" value="Fibrinogen C-terminal domain-like"/>
    <property type="match status" value="1"/>
</dbReference>
<dbReference type="InterPro" id="IPR002181">
    <property type="entry name" value="Fibrinogen_a/b/g_C_dom"/>
</dbReference>
<evidence type="ECO:0000256" key="4">
    <source>
        <dbReference type="ARBA" id="ARBA00022490"/>
    </source>
</evidence>
<feature type="region of interest" description="Disordered" evidence="7">
    <location>
        <begin position="487"/>
        <end position="538"/>
    </location>
</feature>
<accession>A0A4W5NSJ0</accession>
<organism evidence="9 10">
    <name type="scientific">Hucho hucho</name>
    <name type="common">huchen</name>
    <dbReference type="NCBI Taxonomy" id="62062"/>
    <lineage>
        <taxon>Eukaryota</taxon>
        <taxon>Metazoa</taxon>
        <taxon>Chordata</taxon>
        <taxon>Craniata</taxon>
        <taxon>Vertebrata</taxon>
        <taxon>Euteleostomi</taxon>
        <taxon>Actinopterygii</taxon>
        <taxon>Neopterygii</taxon>
        <taxon>Teleostei</taxon>
        <taxon>Protacanthopterygii</taxon>
        <taxon>Salmoniformes</taxon>
        <taxon>Salmonidae</taxon>
        <taxon>Salmoninae</taxon>
        <taxon>Hucho</taxon>
    </lineage>
</organism>
<keyword evidence="5" id="KW-0694">RNA-binding</keyword>
<reference evidence="9" key="2">
    <citation type="submission" date="2025-08" db="UniProtKB">
        <authorList>
            <consortium name="Ensembl"/>
        </authorList>
    </citation>
    <scope>IDENTIFICATION</scope>
</reference>
<dbReference type="Pfam" id="PF15135">
    <property type="entry name" value="UPF0515"/>
    <property type="match status" value="1"/>
</dbReference>
<dbReference type="PANTHER" id="PTHR16135:SF2">
    <property type="entry name" value="SHIFTLESS ANTIVIRAL INHIBITOR OF RIBOSOMAL FRAMESHIFTING PROTEIN"/>
    <property type="match status" value="1"/>
</dbReference>
<evidence type="ECO:0000256" key="3">
    <source>
        <dbReference type="ARBA" id="ARBA00005469"/>
    </source>
</evidence>
<dbReference type="GO" id="GO:0075523">
    <property type="term" value="P:viral translational frameshifting"/>
    <property type="evidence" value="ECO:0007669"/>
    <property type="project" value="TreeGrafter"/>
</dbReference>
<evidence type="ECO:0000256" key="6">
    <source>
        <dbReference type="ARBA" id="ARBA00023242"/>
    </source>
</evidence>
<dbReference type="Gene3D" id="3.90.215.10">
    <property type="entry name" value="Gamma Fibrinogen, chain A, domain 1"/>
    <property type="match status" value="1"/>
</dbReference>
<dbReference type="InterPro" id="IPR026795">
    <property type="entry name" value="SHFL"/>
</dbReference>
<reference evidence="9" key="3">
    <citation type="submission" date="2025-09" db="UniProtKB">
        <authorList>
            <consortium name="Ensembl"/>
        </authorList>
    </citation>
    <scope>IDENTIFICATION</scope>
</reference>
<keyword evidence="6" id="KW-0539">Nucleus</keyword>
<dbReference type="GeneTree" id="ENSGT00390000005065"/>
<dbReference type="GO" id="GO:0045087">
    <property type="term" value="P:innate immune response"/>
    <property type="evidence" value="ECO:0007669"/>
    <property type="project" value="TreeGrafter"/>
</dbReference>
<dbReference type="GO" id="GO:1990825">
    <property type="term" value="F:sequence-specific mRNA binding"/>
    <property type="evidence" value="ECO:0007669"/>
    <property type="project" value="TreeGrafter"/>
</dbReference>
<evidence type="ECO:0000256" key="2">
    <source>
        <dbReference type="ARBA" id="ARBA00004201"/>
    </source>
</evidence>
<dbReference type="GO" id="GO:0043022">
    <property type="term" value="F:ribosome binding"/>
    <property type="evidence" value="ECO:0007669"/>
    <property type="project" value="TreeGrafter"/>
</dbReference>
<evidence type="ECO:0000256" key="1">
    <source>
        <dbReference type="ARBA" id="ARBA00004123"/>
    </source>
</evidence>
<reference evidence="10" key="1">
    <citation type="submission" date="2018-06" db="EMBL/GenBank/DDBJ databases">
        <title>Genome assembly of Danube salmon.</title>
        <authorList>
            <person name="Macqueen D.J."/>
            <person name="Gundappa M.K."/>
        </authorList>
    </citation>
    <scope>NUCLEOTIDE SEQUENCE [LARGE SCALE GENOMIC DNA]</scope>
</reference>
<dbReference type="GO" id="GO:0000932">
    <property type="term" value="C:P-body"/>
    <property type="evidence" value="ECO:0007669"/>
    <property type="project" value="UniProtKB-SubCell"/>
</dbReference>
<keyword evidence="4" id="KW-0963">Cytoplasm</keyword>
<evidence type="ECO:0000313" key="10">
    <source>
        <dbReference type="Proteomes" id="UP000314982"/>
    </source>
</evidence>
<proteinExistence type="inferred from homology"/>